<gene>
    <name evidence="2" type="ORF">ECANGB1_1675</name>
</gene>
<comment type="caution">
    <text evidence="2">The sequence shown here is derived from an EMBL/GenBank/DDBJ whole genome shotgun (WGS) entry which is preliminary data.</text>
</comment>
<organism evidence="2 3">
    <name type="scientific">Enterospora canceri</name>
    <dbReference type="NCBI Taxonomy" id="1081671"/>
    <lineage>
        <taxon>Eukaryota</taxon>
        <taxon>Fungi</taxon>
        <taxon>Fungi incertae sedis</taxon>
        <taxon>Microsporidia</taxon>
        <taxon>Enterocytozoonidae</taxon>
        <taxon>Enterospora</taxon>
    </lineage>
</organism>
<reference evidence="2 3" key="1">
    <citation type="journal article" date="2017" name="Environ. Microbiol.">
        <title>Decay of the glycolytic pathway and adaptation to intranuclear parasitism within Enterocytozoonidae microsporidia.</title>
        <authorList>
            <person name="Wiredu Boakye D."/>
            <person name="Jaroenlak P."/>
            <person name="Prachumwat A."/>
            <person name="Williams T.A."/>
            <person name="Bateman K.S."/>
            <person name="Itsathitphaisarn O."/>
            <person name="Sritunyalucksana K."/>
            <person name="Paszkiewicz K.H."/>
            <person name="Moore K.A."/>
            <person name="Stentiford G.D."/>
            <person name="Williams B.A."/>
        </authorList>
    </citation>
    <scope>NUCLEOTIDE SEQUENCE [LARGE SCALE GENOMIC DNA]</scope>
    <source>
        <strain evidence="2 3">GB1</strain>
    </source>
</reference>
<keyword evidence="3" id="KW-1185">Reference proteome</keyword>
<dbReference type="Proteomes" id="UP000192639">
    <property type="component" value="Unassembled WGS sequence"/>
</dbReference>
<dbReference type="OrthoDB" id="10629092at2759"/>
<dbReference type="AlphaFoldDB" id="A0A1Y1SA16"/>
<sequence length="141" mass="15783">MPVKKETNKDSKMIENKMYKKAARSVATFLNAVTERSKSTETESDTIKQIGKKRQELNREMKTESMGVKTGAYKSGKESKSVKKAMKNELNAQDSKNTEGANVTRAAAKTESKKKSDTKRKEIKKRKTAAKSKTTKSKSTK</sequence>
<proteinExistence type="predicted"/>
<accession>A0A1Y1SA16</accession>
<feature type="compositionally biased region" description="Polar residues" evidence="1">
    <location>
        <begin position="90"/>
        <end position="101"/>
    </location>
</feature>
<feature type="region of interest" description="Disordered" evidence="1">
    <location>
        <begin position="35"/>
        <end position="141"/>
    </location>
</feature>
<dbReference type="EMBL" id="LWDP01000005">
    <property type="protein sequence ID" value="ORD95029.1"/>
    <property type="molecule type" value="Genomic_DNA"/>
</dbReference>
<feature type="compositionally biased region" description="Basic and acidic residues" evidence="1">
    <location>
        <begin position="53"/>
        <end position="63"/>
    </location>
</feature>
<dbReference type="VEuPathDB" id="MicrosporidiaDB:ECANGB1_1675"/>
<evidence type="ECO:0000313" key="2">
    <source>
        <dbReference type="EMBL" id="ORD95029.1"/>
    </source>
</evidence>
<protein>
    <submittedName>
        <fullName evidence="2">Uncharacterized protein</fullName>
    </submittedName>
</protein>
<name>A0A1Y1SA16_9MICR</name>
<evidence type="ECO:0000256" key="1">
    <source>
        <dbReference type="SAM" id="MobiDB-lite"/>
    </source>
</evidence>
<evidence type="ECO:0000313" key="3">
    <source>
        <dbReference type="Proteomes" id="UP000192639"/>
    </source>
</evidence>
<feature type="compositionally biased region" description="Basic residues" evidence="1">
    <location>
        <begin position="116"/>
        <end position="141"/>
    </location>
</feature>